<evidence type="ECO:0000313" key="2">
    <source>
        <dbReference type="Proteomes" id="UP001168552"/>
    </source>
</evidence>
<keyword evidence="1" id="KW-0326">Glycosidase</keyword>
<keyword evidence="1" id="KW-0378">Hydrolase</keyword>
<dbReference type="InterPro" id="IPR015943">
    <property type="entry name" value="WD40/YVTN_repeat-like_dom_sf"/>
</dbReference>
<evidence type="ECO:0000313" key="1">
    <source>
        <dbReference type="EMBL" id="MDN4165360.1"/>
    </source>
</evidence>
<comment type="caution">
    <text evidence="1">The sequence shown here is derived from an EMBL/GenBank/DDBJ whole genome shotgun (WGS) entry which is preliminary data.</text>
</comment>
<dbReference type="EC" id="3.2.1.-" evidence="1"/>
<organism evidence="1 2">
    <name type="scientific">Shiella aurantiaca</name>
    <dbReference type="NCBI Taxonomy" id="3058365"/>
    <lineage>
        <taxon>Bacteria</taxon>
        <taxon>Pseudomonadati</taxon>
        <taxon>Bacteroidota</taxon>
        <taxon>Cytophagia</taxon>
        <taxon>Cytophagales</taxon>
        <taxon>Shiellaceae</taxon>
        <taxon>Shiella</taxon>
    </lineage>
</organism>
<protein>
    <submittedName>
        <fullName evidence="1">Sialidase family protein</fullName>
        <ecNumber evidence="1">3.2.1.-</ecNumber>
    </submittedName>
</protein>
<dbReference type="CDD" id="cd15482">
    <property type="entry name" value="Sialidase_non-viral"/>
    <property type="match status" value="1"/>
</dbReference>
<name>A0ABT8F4H3_9BACT</name>
<dbReference type="GO" id="GO:0016798">
    <property type="term" value="F:hydrolase activity, acting on glycosyl bonds"/>
    <property type="evidence" value="ECO:0007669"/>
    <property type="project" value="UniProtKB-KW"/>
</dbReference>
<dbReference type="Proteomes" id="UP001168552">
    <property type="component" value="Unassembled WGS sequence"/>
</dbReference>
<reference evidence="1" key="1">
    <citation type="submission" date="2023-06" db="EMBL/GenBank/DDBJ databases">
        <title>Cytophagales bacterium Strain LB-30, isolated from soil.</title>
        <authorList>
            <person name="Liu B."/>
        </authorList>
    </citation>
    <scope>NUCLEOTIDE SEQUENCE</scope>
    <source>
        <strain evidence="1">LB-30</strain>
    </source>
</reference>
<gene>
    <name evidence="1" type="ORF">QWY31_07595</name>
</gene>
<sequence length="370" mass="40935">MRQLAFFLLIVSLWSCSAKNEDLLLRSGFTSLGNRNYDKYTTGNGIIATTGGPRTAIGFGGNHFFFTFDNFDFVTDYQGQFPGENYSIPFIASDLDSMVAWTGDDSGFRFFVSRDFFINRLLINTIDDQFTGLDFSGRYEGWEYVSFSLLNGLVAGNYVGESGARPNQIDIYAMVDGASSRITSLTPGYVAVDMFTNNSNVTWLLAHSEGNPADMYVFISEDEGFTWTEPIAVSNGGGELIQIVGLSAERMIAYGASHIYRSDNGGQTWNASGYSFLASGETVDDITYANEGIHLFAVKNKDTDDYGTISDLYRSDDLGQSWVKVNSHDFYADYVRFHSLTYGIAVSNNVLQSTVDGGTTWQVIMFPFAN</sequence>
<proteinExistence type="predicted"/>
<dbReference type="SUPFAM" id="SSF110296">
    <property type="entry name" value="Oligoxyloglucan reducing end-specific cellobiohydrolase"/>
    <property type="match status" value="1"/>
</dbReference>
<keyword evidence="2" id="KW-1185">Reference proteome</keyword>
<dbReference type="RefSeq" id="WP_320003885.1">
    <property type="nucleotide sequence ID" value="NZ_JAUHJS010000003.1"/>
</dbReference>
<dbReference type="EMBL" id="JAUHJS010000003">
    <property type="protein sequence ID" value="MDN4165360.1"/>
    <property type="molecule type" value="Genomic_DNA"/>
</dbReference>
<dbReference type="Gene3D" id="2.130.10.10">
    <property type="entry name" value="YVTN repeat-like/Quinoprotein amine dehydrogenase"/>
    <property type="match status" value="1"/>
</dbReference>
<accession>A0ABT8F4H3</accession>